<sequence>MSRKSKEEERHPSEISDWEGNQDAFYKKIFLGSPLLRGMIADRLGWQAEDLADMDPHTTEFQSRAVSDAFHGQNPWKGLRSDGIYKSAGGFALGIEFQSTPNHGMPIRVQVYKTAYLEEHPDFPSEDLKFVVVYSGSGRGVAGDKHGEVRREEIEYLYLDLNKIPAEQLEADGPYGLVMRLTRPDAIDIGQFHLAEDMIKSADISELEQNNLFTALVVAASNKPRVFAEVLERFQMNNAVRRSLVEALPRLRTMAEGQMMRDRLSSTAVRREWPDEVLTLIEYVHDDDLDDLDDRIRNAEKSEDWTDLIEQAQEFASAGPGFR</sequence>
<dbReference type="OrthoDB" id="932587at2"/>
<dbReference type="EMBL" id="VIWP01000008">
    <property type="protein sequence ID" value="TWF49491.1"/>
    <property type="molecule type" value="Genomic_DNA"/>
</dbReference>
<dbReference type="RefSeq" id="WP_145641551.1">
    <property type="nucleotide sequence ID" value="NZ_VIWP01000008.1"/>
</dbReference>
<keyword evidence="2" id="KW-1185">Reference proteome</keyword>
<protein>
    <submittedName>
        <fullName evidence="1">Uncharacterized protein</fullName>
    </submittedName>
</protein>
<gene>
    <name evidence="1" type="ORF">FHW37_108161</name>
</gene>
<name>A0A561QGR6_9HYPH</name>
<comment type="caution">
    <text evidence="1">The sequence shown here is derived from an EMBL/GenBank/DDBJ whole genome shotgun (WGS) entry which is preliminary data.</text>
</comment>
<evidence type="ECO:0000313" key="1">
    <source>
        <dbReference type="EMBL" id="TWF49491.1"/>
    </source>
</evidence>
<evidence type="ECO:0000313" key="2">
    <source>
        <dbReference type="Proteomes" id="UP000320653"/>
    </source>
</evidence>
<reference evidence="1 2" key="1">
    <citation type="submission" date="2019-06" db="EMBL/GenBank/DDBJ databases">
        <title>Sorghum-associated microbial communities from plants grown in Nebraska, USA.</title>
        <authorList>
            <person name="Schachtman D."/>
        </authorList>
    </citation>
    <scope>NUCLEOTIDE SEQUENCE [LARGE SCALE GENOMIC DNA]</scope>
    <source>
        <strain evidence="1 2">1225</strain>
    </source>
</reference>
<accession>A0A561QGR6</accession>
<dbReference type="Proteomes" id="UP000320653">
    <property type="component" value="Unassembled WGS sequence"/>
</dbReference>
<dbReference type="AlphaFoldDB" id="A0A561QGR6"/>
<proteinExistence type="predicted"/>
<organism evidence="1 2">
    <name type="scientific">Neorhizobium alkalisoli</name>
    <dbReference type="NCBI Taxonomy" id="528178"/>
    <lineage>
        <taxon>Bacteria</taxon>
        <taxon>Pseudomonadati</taxon>
        <taxon>Pseudomonadota</taxon>
        <taxon>Alphaproteobacteria</taxon>
        <taxon>Hyphomicrobiales</taxon>
        <taxon>Rhizobiaceae</taxon>
        <taxon>Rhizobium/Agrobacterium group</taxon>
        <taxon>Neorhizobium</taxon>
    </lineage>
</organism>